<accession>A0AAN7XGT5</accession>
<comment type="caution">
    <text evidence="2">The sequence shown here is derived from an EMBL/GenBank/DDBJ whole genome shotgun (WGS) entry which is preliminary data.</text>
</comment>
<keyword evidence="3" id="KW-1185">Reference proteome</keyword>
<proteinExistence type="predicted"/>
<protein>
    <submittedName>
        <fullName evidence="2">Uncharacterized protein</fullName>
    </submittedName>
</protein>
<evidence type="ECO:0000313" key="3">
    <source>
        <dbReference type="Proteomes" id="UP001346869"/>
    </source>
</evidence>
<name>A0AAN7XGT5_ELEMC</name>
<dbReference type="AlphaFoldDB" id="A0AAN7XGT5"/>
<evidence type="ECO:0000256" key="1">
    <source>
        <dbReference type="SAM" id="MobiDB-lite"/>
    </source>
</evidence>
<feature type="compositionally biased region" description="Polar residues" evidence="1">
    <location>
        <begin position="79"/>
        <end position="90"/>
    </location>
</feature>
<organism evidence="2 3">
    <name type="scientific">Eleginops maclovinus</name>
    <name type="common">Patagonian blennie</name>
    <name type="synonym">Eleginus maclovinus</name>
    <dbReference type="NCBI Taxonomy" id="56733"/>
    <lineage>
        <taxon>Eukaryota</taxon>
        <taxon>Metazoa</taxon>
        <taxon>Chordata</taxon>
        <taxon>Craniata</taxon>
        <taxon>Vertebrata</taxon>
        <taxon>Euteleostomi</taxon>
        <taxon>Actinopterygii</taxon>
        <taxon>Neopterygii</taxon>
        <taxon>Teleostei</taxon>
        <taxon>Neoteleostei</taxon>
        <taxon>Acanthomorphata</taxon>
        <taxon>Eupercaria</taxon>
        <taxon>Perciformes</taxon>
        <taxon>Notothenioidei</taxon>
        <taxon>Eleginopidae</taxon>
        <taxon>Eleginops</taxon>
    </lineage>
</organism>
<feature type="region of interest" description="Disordered" evidence="1">
    <location>
        <begin position="1"/>
        <end position="90"/>
    </location>
</feature>
<dbReference type="Proteomes" id="UP001346869">
    <property type="component" value="Unassembled WGS sequence"/>
</dbReference>
<reference evidence="2 3" key="1">
    <citation type="journal article" date="2023" name="Genes (Basel)">
        <title>Chromosome-Level Genome Assembly and Circadian Gene Repertoire of the Patagonia Blennie Eleginops maclovinus-The Closest Ancestral Proxy of Antarctic Cryonotothenioids.</title>
        <authorList>
            <person name="Cheng C.C."/>
            <person name="Rivera-Colon A.G."/>
            <person name="Minhas B.F."/>
            <person name="Wilson L."/>
            <person name="Rayamajhi N."/>
            <person name="Vargas-Chacoff L."/>
            <person name="Catchen J.M."/>
        </authorList>
    </citation>
    <scope>NUCLEOTIDE SEQUENCE [LARGE SCALE GENOMIC DNA]</scope>
    <source>
        <strain evidence="2">JMC-PN-2008</strain>
    </source>
</reference>
<feature type="compositionally biased region" description="Basic and acidic residues" evidence="1">
    <location>
        <begin position="1"/>
        <end position="17"/>
    </location>
</feature>
<dbReference type="EMBL" id="JAUZQC010000013">
    <property type="protein sequence ID" value="KAK5860550.1"/>
    <property type="molecule type" value="Genomic_DNA"/>
</dbReference>
<sequence length="90" mass="9934">MDSVKVGDKGQRERMDNKPPNVRPAHSDQGGGGVQEINGCTLTTFDRQHKGGHLGSHDARFTPPNLTHQLPNIPLRYNPPQQTISLKMNP</sequence>
<evidence type="ECO:0000313" key="2">
    <source>
        <dbReference type="EMBL" id="KAK5860550.1"/>
    </source>
</evidence>
<gene>
    <name evidence="2" type="ORF">PBY51_022015</name>
</gene>
<reference evidence="2 3" key="2">
    <citation type="journal article" date="2023" name="Mol. Biol. Evol.">
        <title>Genomics of Secondarily Temperate Adaptation in the Only Non-Antarctic Icefish.</title>
        <authorList>
            <person name="Rivera-Colon A.G."/>
            <person name="Rayamajhi N."/>
            <person name="Minhas B.F."/>
            <person name="Madrigal G."/>
            <person name="Bilyk K.T."/>
            <person name="Yoon V."/>
            <person name="Hune M."/>
            <person name="Gregory S."/>
            <person name="Cheng C.H.C."/>
            <person name="Catchen J.M."/>
        </authorList>
    </citation>
    <scope>NUCLEOTIDE SEQUENCE [LARGE SCALE GENOMIC DNA]</scope>
    <source>
        <strain evidence="2">JMC-PN-2008</strain>
    </source>
</reference>